<keyword evidence="1" id="KW-0677">Repeat</keyword>
<evidence type="ECO:0000256" key="2">
    <source>
        <dbReference type="ARBA" id="ARBA00023043"/>
    </source>
</evidence>
<dbReference type="OrthoDB" id="194358at2759"/>
<evidence type="ECO:0000313" key="4">
    <source>
        <dbReference type="Proteomes" id="UP000055045"/>
    </source>
</evidence>
<dbReference type="EMBL" id="LLXE01000128">
    <property type="protein sequence ID" value="KUM61625.1"/>
    <property type="molecule type" value="Genomic_DNA"/>
</dbReference>
<evidence type="ECO:0000313" key="3">
    <source>
        <dbReference type="EMBL" id="KUM61625.1"/>
    </source>
</evidence>
<reference evidence="3 4" key="1">
    <citation type="submission" date="2015-10" db="EMBL/GenBank/DDBJ databases">
        <title>Genome sequencing of Penicillium freii.</title>
        <authorList>
            <person name="Nguyen H.D."/>
            <person name="Visagie C.M."/>
            <person name="Seifert K.A."/>
        </authorList>
    </citation>
    <scope>NUCLEOTIDE SEQUENCE [LARGE SCALE GENOMIC DNA]</scope>
    <source>
        <strain evidence="3 4">DAOM 242723</strain>
    </source>
</reference>
<dbReference type="Proteomes" id="UP000055045">
    <property type="component" value="Unassembled WGS sequence"/>
</dbReference>
<dbReference type="Gene3D" id="1.25.40.20">
    <property type="entry name" value="Ankyrin repeat-containing domain"/>
    <property type="match status" value="1"/>
</dbReference>
<protein>
    <submittedName>
        <fullName evidence="3">Uncharacterized protein</fullName>
    </submittedName>
</protein>
<keyword evidence="2" id="KW-0040">ANK repeat</keyword>
<sequence>MMLTFHLNLIGQGRGFTIDAGNMSSEQQRQQQLILNARRHQIQMITARRQPNTSRNSGALLGQQMQPQSGTMGSKYDDLPMLEPADVLFIGENPKSVGLVPAFFGPFESACQHGPLSIIQSIVSSENLTPAFLHHGLTRAIRSGNIEVARYLLASGAPIVRETPSNIFFVTLEQQIALFELFTQHGWTPNTPGYYGSTPLPRTVNSIPLLRWFIDHGANPNLGVQRTTHDRRGGPDTSSCAALEAAAVRGGVEAVRMILDAGAKIQNGVPLHYAAGACPPGANPHAGRVVPSREFDTGRIPVMALLVNHGADVNQKEESRHMVPQYAIVHAVMAGAVERVKWLLEHGADPYIRGSWGSAAEYARNSGNEEIIKIIEELATENIEIRK</sequence>
<name>A0A117NNZ8_PENFR</name>
<evidence type="ECO:0000256" key="1">
    <source>
        <dbReference type="ARBA" id="ARBA00022737"/>
    </source>
</evidence>
<gene>
    <name evidence="3" type="ORF">ACN42_g5492</name>
</gene>
<dbReference type="SUPFAM" id="SSF48403">
    <property type="entry name" value="Ankyrin repeat"/>
    <property type="match status" value="1"/>
</dbReference>
<dbReference type="PANTHER" id="PTHR24189:SF50">
    <property type="entry name" value="ANKYRIN REPEAT AND SOCS BOX PROTEIN 2"/>
    <property type="match status" value="1"/>
</dbReference>
<dbReference type="InterPro" id="IPR002110">
    <property type="entry name" value="Ankyrin_rpt"/>
</dbReference>
<dbReference type="PANTHER" id="PTHR24189">
    <property type="entry name" value="MYOTROPHIN"/>
    <property type="match status" value="1"/>
</dbReference>
<dbReference type="InterPro" id="IPR036770">
    <property type="entry name" value="Ankyrin_rpt-contain_sf"/>
</dbReference>
<proteinExistence type="predicted"/>
<dbReference type="AlphaFoldDB" id="A0A117NNZ8"/>
<dbReference type="InterPro" id="IPR050745">
    <property type="entry name" value="Multifunctional_regulatory"/>
</dbReference>
<comment type="caution">
    <text evidence="3">The sequence shown here is derived from an EMBL/GenBank/DDBJ whole genome shotgun (WGS) entry which is preliminary data.</text>
</comment>
<keyword evidence="4" id="KW-1185">Reference proteome</keyword>
<dbReference type="Pfam" id="PF00023">
    <property type="entry name" value="Ank"/>
    <property type="match status" value="1"/>
</dbReference>
<dbReference type="STRING" id="48697.A0A117NNZ8"/>
<dbReference type="SMART" id="SM00248">
    <property type="entry name" value="ANK"/>
    <property type="match status" value="5"/>
</dbReference>
<organism evidence="3 4">
    <name type="scientific">Penicillium freii</name>
    <dbReference type="NCBI Taxonomy" id="48697"/>
    <lineage>
        <taxon>Eukaryota</taxon>
        <taxon>Fungi</taxon>
        <taxon>Dikarya</taxon>
        <taxon>Ascomycota</taxon>
        <taxon>Pezizomycotina</taxon>
        <taxon>Eurotiomycetes</taxon>
        <taxon>Eurotiomycetidae</taxon>
        <taxon>Eurotiales</taxon>
        <taxon>Aspergillaceae</taxon>
        <taxon>Penicillium</taxon>
    </lineage>
</organism>
<accession>A0A117NNZ8</accession>